<dbReference type="OrthoDB" id="9784101at2"/>
<dbReference type="STRING" id="1121307.CLCY_1c02450"/>
<dbReference type="SUPFAM" id="SSF53335">
    <property type="entry name" value="S-adenosyl-L-methionine-dependent methyltransferases"/>
    <property type="match status" value="1"/>
</dbReference>
<comment type="caution">
    <text evidence="2">The sequence shown here is derived from an EMBL/GenBank/DDBJ whole genome shotgun (WGS) entry which is preliminary data.</text>
</comment>
<keyword evidence="2" id="KW-0489">Methyltransferase</keyword>
<dbReference type="RefSeq" id="WP_048571403.1">
    <property type="nucleotide sequence ID" value="NZ_LFVU01000028.1"/>
</dbReference>
<dbReference type="EC" id="2.1.1.163" evidence="2"/>
<dbReference type="InterPro" id="IPR029063">
    <property type="entry name" value="SAM-dependent_MTases_sf"/>
</dbReference>
<protein>
    <submittedName>
        <fullName evidence="2">Methyltransferase type 11</fullName>
        <ecNumber evidence="2">2.1.1.-</ecNumber>
        <ecNumber evidence="2">2.1.1.163</ecNumber>
    </submittedName>
</protein>
<keyword evidence="3" id="KW-1185">Reference proteome</keyword>
<dbReference type="EC" id="2.1.1.-" evidence="2"/>
<feature type="domain" description="Methyltransferase" evidence="1">
    <location>
        <begin position="30"/>
        <end position="156"/>
    </location>
</feature>
<reference evidence="2 3" key="1">
    <citation type="submission" date="2015-06" db="EMBL/GenBank/DDBJ databases">
        <title>Draft genome sequence of the purine-degrading Clostridium cylindrosporum HC-1 (DSM 605).</title>
        <authorList>
            <person name="Poehlein A."/>
            <person name="Schiel-Bengelsdorf B."/>
            <person name="Bengelsdorf F."/>
            <person name="Daniel R."/>
            <person name="Duerre P."/>
        </authorList>
    </citation>
    <scope>NUCLEOTIDE SEQUENCE [LARGE SCALE GENOMIC DNA]</scope>
    <source>
        <strain evidence="2 3">DSM 605</strain>
    </source>
</reference>
<dbReference type="CDD" id="cd02440">
    <property type="entry name" value="AdoMet_MTases"/>
    <property type="match status" value="1"/>
</dbReference>
<gene>
    <name evidence="2" type="ORF">CLCY_1c02450</name>
</gene>
<accession>A0A0J8FZM5</accession>
<evidence type="ECO:0000313" key="2">
    <source>
        <dbReference type="EMBL" id="KMT21011.1"/>
    </source>
</evidence>
<dbReference type="Pfam" id="PF13847">
    <property type="entry name" value="Methyltransf_31"/>
    <property type="match status" value="1"/>
</dbReference>
<evidence type="ECO:0000313" key="3">
    <source>
        <dbReference type="Proteomes" id="UP000036756"/>
    </source>
</evidence>
<evidence type="ECO:0000259" key="1">
    <source>
        <dbReference type="Pfam" id="PF13847"/>
    </source>
</evidence>
<dbReference type="AlphaFoldDB" id="A0A0J8FZM5"/>
<keyword evidence="2" id="KW-0808">Transferase</keyword>
<dbReference type="PATRIC" id="fig|1121307.3.peg.608"/>
<dbReference type="GO" id="GO:0043770">
    <property type="term" value="F:demethylmenaquinone methyltransferase activity"/>
    <property type="evidence" value="ECO:0007669"/>
    <property type="project" value="UniProtKB-EC"/>
</dbReference>
<dbReference type="EMBL" id="LFVU01000028">
    <property type="protein sequence ID" value="KMT21011.1"/>
    <property type="molecule type" value="Genomic_DNA"/>
</dbReference>
<dbReference type="Proteomes" id="UP000036756">
    <property type="component" value="Unassembled WGS sequence"/>
</dbReference>
<sequence>MIEKKISKFESKERIEELNPKDTLINAGFKDKMVLCDIGAGTGVFSFPASKISTGDIYAIDISDGMIELLRNRVKEHNAKNIVVKKVEKDLLPVESNICDMAIMVTVLHEVDNKDSMISEIKRILKGYGKFMVIEFHERKTPMGPPVEHRISESCVEKLFNDNGFKTISKFLLGENFYSIVFEIEK</sequence>
<dbReference type="Gene3D" id="3.40.50.150">
    <property type="entry name" value="Vaccinia Virus protein VP39"/>
    <property type="match status" value="1"/>
</dbReference>
<proteinExistence type="predicted"/>
<dbReference type="GO" id="GO:0032259">
    <property type="term" value="P:methylation"/>
    <property type="evidence" value="ECO:0007669"/>
    <property type="project" value="UniProtKB-KW"/>
</dbReference>
<dbReference type="InterPro" id="IPR025714">
    <property type="entry name" value="Methyltranfer_dom"/>
</dbReference>
<organism evidence="2 3">
    <name type="scientific">Clostridium cylindrosporum DSM 605</name>
    <dbReference type="NCBI Taxonomy" id="1121307"/>
    <lineage>
        <taxon>Bacteria</taxon>
        <taxon>Bacillati</taxon>
        <taxon>Bacillota</taxon>
        <taxon>Clostridia</taxon>
        <taxon>Eubacteriales</taxon>
        <taxon>Clostridiaceae</taxon>
        <taxon>Clostridium</taxon>
    </lineage>
</organism>
<name>A0A0J8FZM5_CLOCY</name>